<keyword evidence="2" id="KW-0812">Transmembrane</keyword>
<feature type="transmembrane region" description="Helical" evidence="2">
    <location>
        <begin position="19"/>
        <end position="38"/>
    </location>
</feature>
<protein>
    <submittedName>
        <fullName evidence="3">Uncharacterized protein</fullName>
    </submittedName>
</protein>
<dbReference type="EMBL" id="FOFD01000001">
    <property type="protein sequence ID" value="SEP64573.1"/>
    <property type="molecule type" value="Genomic_DNA"/>
</dbReference>
<proteinExistence type="predicted"/>
<accession>A0A1H8ZJW2</accession>
<dbReference type="OrthoDB" id="168411at2157"/>
<sequence length="121" mass="12178">MIGAYTIGKKAVSFGYKRYGIPGAVASGGAALAGYLIVRRALKSSTNGENVDSAIDAGEIQSAVEEKGLSAVTDRGTLDRAIDEENVGSAVDMGDVQSSAEDETDEVADSAGDGDSSTGGN</sequence>
<keyword evidence="4" id="KW-1185">Reference proteome</keyword>
<gene>
    <name evidence="3" type="ORF">SAMN04489841_0189</name>
</gene>
<feature type="region of interest" description="Disordered" evidence="1">
    <location>
        <begin position="71"/>
        <end position="121"/>
    </location>
</feature>
<dbReference type="RefSeq" id="WP_090611761.1">
    <property type="nucleotide sequence ID" value="NZ_FOFD01000001.1"/>
</dbReference>
<feature type="compositionally biased region" description="Low complexity" evidence="1">
    <location>
        <begin position="109"/>
        <end position="121"/>
    </location>
</feature>
<evidence type="ECO:0000256" key="2">
    <source>
        <dbReference type="SAM" id="Phobius"/>
    </source>
</evidence>
<evidence type="ECO:0000313" key="4">
    <source>
        <dbReference type="Proteomes" id="UP000199114"/>
    </source>
</evidence>
<dbReference type="AlphaFoldDB" id="A0A1H8ZJW2"/>
<reference evidence="4" key="1">
    <citation type="submission" date="2016-10" db="EMBL/GenBank/DDBJ databases">
        <authorList>
            <person name="Varghese N."/>
            <person name="Submissions S."/>
        </authorList>
    </citation>
    <scope>NUCLEOTIDE SEQUENCE [LARGE SCALE GENOMIC DNA]</scope>
    <source>
        <strain evidence="4">DSM 25055</strain>
    </source>
</reference>
<keyword evidence="2" id="KW-1133">Transmembrane helix</keyword>
<name>A0A1H8ZJW2_9EURY</name>
<organism evidence="3 4">
    <name type="scientific">Natrinema salaciae</name>
    <dbReference type="NCBI Taxonomy" id="1186196"/>
    <lineage>
        <taxon>Archaea</taxon>
        <taxon>Methanobacteriati</taxon>
        <taxon>Methanobacteriota</taxon>
        <taxon>Stenosarchaea group</taxon>
        <taxon>Halobacteria</taxon>
        <taxon>Halobacteriales</taxon>
        <taxon>Natrialbaceae</taxon>
        <taxon>Natrinema</taxon>
    </lineage>
</organism>
<keyword evidence="2" id="KW-0472">Membrane</keyword>
<dbReference type="Proteomes" id="UP000199114">
    <property type="component" value="Unassembled WGS sequence"/>
</dbReference>
<evidence type="ECO:0000256" key="1">
    <source>
        <dbReference type="SAM" id="MobiDB-lite"/>
    </source>
</evidence>
<evidence type="ECO:0000313" key="3">
    <source>
        <dbReference type="EMBL" id="SEP64573.1"/>
    </source>
</evidence>